<keyword evidence="2" id="KW-0472">Membrane</keyword>
<reference evidence="3" key="2">
    <citation type="submission" date="2025-09" db="UniProtKB">
        <authorList>
            <consortium name="Ensembl"/>
        </authorList>
    </citation>
    <scope>IDENTIFICATION</scope>
</reference>
<name>A0A8D2M2R2_ZONAL</name>
<sequence length="288" mass="30878">MSTLSPGTEGASPACWSQPGGKASQGSWNEESHDNWSRCDNRQWSKVPVPLLLLLLCLFCIHRYPITPYVLSLAMAGSTFLLSITITLGIFSVSESFCHQLGSWGVTAGLKDPILFAFTATVSSLTALSAVTALFCFPVLLCALLWLLSFLLTATLHCCPLVPMALVMSCPFSELSLTCSALALLARLLCCSWKQLPGKLCGSVQISGASWSLLLLWDPCPKAAPPSSAHPLIYFLAGSCAKELTPSVSVAFQRAFEALVPEAGNRDSTRGSSSSGIIMKERHHKIKP</sequence>
<dbReference type="Ensembl" id="ENSZALT00000002193.1">
    <property type="protein sequence ID" value="ENSZALP00000001172.1"/>
    <property type="gene ID" value="ENSZALG00000001426.1"/>
</dbReference>
<feature type="region of interest" description="Disordered" evidence="1">
    <location>
        <begin position="1"/>
        <end position="29"/>
    </location>
</feature>
<feature type="transmembrane region" description="Helical" evidence="2">
    <location>
        <begin position="47"/>
        <end position="66"/>
    </location>
</feature>
<evidence type="ECO:0000313" key="3">
    <source>
        <dbReference type="Ensembl" id="ENSZALP00000001172.1"/>
    </source>
</evidence>
<proteinExistence type="predicted"/>
<dbReference type="AlphaFoldDB" id="A0A8D2M2R2"/>
<keyword evidence="2" id="KW-1133">Transmembrane helix</keyword>
<feature type="transmembrane region" description="Helical" evidence="2">
    <location>
        <begin position="144"/>
        <end position="166"/>
    </location>
</feature>
<evidence type="ECO:0000256" key="2">
    <source>
        <dbReference type="SAM" id="Phobius"/>
    </source>
</evidence>
<organism evidence="3 4">
    <name type="scientific">Zonotrichia albicollis</name>
    <name type="common">White-throated sparrow</name>
    <name type="synonym">Fringilla albicollis</name>
    <dbReference type="NCBI Taxonomy" id="44394"/>
    <lineage>
        <taxon>Eukaryota</taxon>
        <taxon>Metazoa</taxon>
        <taxon>Chordata</taxon>
        <taxon>Craniata</taxon>
        <taxon>Vertebrata</taxon>
        <taxon>Euteleostomi</taxon>
        <taxon>Archelosauria</taxon>
        <taxon>Archosauria</taxon>
        <taxon>Dinosauria</taxon>
        <taxon>Saurischia</taxon>
        <taxon>Theropoda</taxon>
        <taxon>Coelurosauria</taxon>
        <taxon>Aves</taxon>
        <taxon>Neognathae</taxon>
        <taxon>Neoaves</taxon>
        <taxon>Telluraves</taxon>
        <taxon>Australaves</taxon>
        <taxon>Passeriformes</taxon>
        <taxon>Passerellidae</taxon>
        <taxon>Zonotrichia</taxon>
    </lineage>
</organism>
<evidence type="ECO:0000313" key="4">
    <source>
        <dbReference type="Proteomes" id="UP000694413"/>
    </source>
</evidence>
<feature type="transmembrane region" description="Helical" evidence="2">
    <location>
        <begin position="114"/>
        <end position="137"/>
    </location>
</feature>
<reference evidence="3" key="1">
    <citation type="submission" date="2025-08" db="UniProtKB">
        <authorList>
            <consortium name="Ensembl"/>
        </authorList>
    </citation>
    <scope>IDENTIFICATION</scope>
</reference>
<keyword evidence="2" id="KW-0812">Transmembrane</keyword>
<keyword evidence="4" id="KW-1185">Reference proteome</keyword>
<accession>A0A8D2M2R2</accession>
<dbReference type="Proteomes" id="UP000694413">
    <property type="component" value="Unassembled WGS sequence"/>
</dbReference>
<evidence type="ECO:0000256" key="1">
    <source>
        <dbReference type="SAM" id="MobiDB-lite"/>
    </source>
</evidence>
<protein>
    <submittedName>
        <fullName evidence="3">Uncharacterized protein</fullName>
    </submittedName>
</protein>
<feature type="transmembrane region" description="Helical" evidence="2">
    <location>
        <begin position="73"/>
        <end position="94"/>
    </location>
</feature>